<proteinExistence type="predicted"/>
<feature type="transmembrane region" description="Helical" evidence="2">
    <location>
        <begin position="54"/>
        <end position="73"/>
    </location>
</feature>
<feature type="compositionally biased region" description="Basic and acidic residues" evidence="1">
    <location>
        <begin position="157"/>
        <end position="168"/>
    </location>
</feature>
<gene>
    <name evidence="3" type="ORF">V2S66_05385</name>
</gene>
<comment type="caution">
    <text evidence="3">The sequence shown here is derived from an EMBL/GenBank/DDBJ whole genome shotgun (WGS) entry which is preliminary data.</text>
</comment>
<evidence type="ECO:0000313" key="4">
    <source>
        <dbReference type="Proteomes" id="UP001344658"/>
    </source>
</evidence>
<reference evidence="3 4" key="1">
    <citation type="submission" date="2023-12" db="EMBL/GenBank/DDBJ databases">
        <title>Streptomyces sp. V4-01.</title>
        <authorList>
            <person name="Somphong A."/>
            <person name="Phongsopitanun W."/>
        </authorList>
    </citation>
    <scope>NUCLEOTIDE SEQUENCE [LARGE SCALE GENOMIC DNA]</scope>
    <source>
        <strain evidence="3 4">V4-01</strain>
    </source>
</reference>
<name>A0ABU7P7U0_9ACTN</name>
<sequence>MRKKGGREVFRITGARTGLAEDVRGRQRRYVISMAVRTLSVILTVVLWNVERPLAWATLVLGALLPYVAVVYANAGRENTPTLPTSTYIPPPARRALEPTSVQSAAEREEGALPAQDAAAPEDRDASGGAAHSASDRAFHSTAGPEAEAEPQAEPGASREHPAAEPRVEQPNAG</sequence>
<keyword evidence="2" id="KW-0812">Transmembrane</keyword>
<evidence type="ECO:0000313" key="3">
    <source>
        <dbReference type="EMBL" id="MEE4541399.1"/>
    </source>
</evidence>
<evidence type="ECO:0000256" key="1">
    <source>
        <dbReference type="SAM" id="MobiDB-lite"/>
    </source>
</evidence>
<dbReference type="RefSeq" id="WP_330793287.1">
    <property type="nucleotide sequence ID" value="NZ_JAZEWV010000003.1"/>
</dbReference>
<keyword evidence="2" id="KW-1133">Transmembrane helix</keyword>
<keyword evidence="4" id="KW-1185">Reference proteome</keyword>
<dbReference type="Proteomes" id="UP001344658">
    <property type="component" value="Unassembled WGS sequence"/>
</dbReference>
<feature type="region of interest" description="Disordered" evidence="1">
    <location>
        <begin position="79"/>
        <end position="174"/>
    </location>
</feature>
<dbReference type="EMBL" id="JAZEWV010000003">
    <property type="protein sequence ID" value="MEE4541399.1"/>
    <property type="molecule type" value="Genomic_DNA"/>
</dbReference>
<feature type="compositionally biased region" description="Low complexity" evidence="1">
    <location>
        <begin position="143"/>
        <end position="156"/>
    </location>
</feature>
<dbReference type="InterPro" id="IPR021449">
    <property type="entry name" value="DUF3099"/>
</dbReference>
<accession>A0ABU7P7U0</accession>
<organism evidence="3 4">
    <name type="scientific">Actinacidiphila polyblastidii</name>
    <dbReference type="NCBI Taxonomy" id="3110430"/>
    <lineage>
        <taxon>Bacteria</taxon>
        <taxon>Bacillati</taxon>
        <taxon>Actinomycetota</taxon>
        <taxon>Actinomycetes</taxon>
        <taxon>Kitasatosporales</taxon>
        <taxon>Streptomycetaceae</taxon>
        <taxon>Actinacidiphila</taxon>
    </lineage>
</organism>
<protein>
    <submittedName>
        <fullName evidence="3">DUF3099 domain-containing protein</fullName>
    </submittedName>
</protein>
<keyword evidence="2" id="KW-0472">Membrane</keyword>
<dbReference type="Pfam" id="PF11298">
    <property type="entry name" value="DUF3099"/>
    <property type="match status" value="1"/>
</dbReference>
<evidence type="ECO:0000256" key="2">
    <source>
        <dbReference type="SAM" id="Phobius"/>
    </source>
</evidence>
<feature type="compositionally biased region" description="Polar residues" evidence="1">
    <location>
        <begin position="79"/>
        <end position="88"/>
    </location>
</feature>
<feature type="transmembrane region" description="Helical" evidence="2">
    <location>
        <begin position="30"/>
        <end position="48"/>
    </location>
</feature>